<sequence>MVNHPLLHRFKRSDDPFASPTVSGITGAQTAAGGATTATQLAQASNAAESTQSESVNGIAANTVPSPFTSSSSSLTSSTSAAASQASTSDASSISMGTVIGACVGTLAGVLILILLGVWLYRRSDPTKKRRRPFPRSGPGLQPNWNKLGDDEDRWEGMHKDTKAGETVEIAPMEKLTMFKKSTPSVRTAYTTKTTSEELPPFNFDSHPFSQYHPNLAKELATLEEPPAPTFLNKMDSRAVSWDGDTVGGSSFLSSRSNRMSGSMSPSLDIARPTPALTNSEPHRWESAEVVNLEGHVAEVVDSQGSNNPFLNSIERRKSQHNPFFGASAPVPKNSKSKGREITPPASRNPFADANDRDDTSGDITPTRPTFSHSAVGSVSSVSSNDRAIQSLIAALDTTPEEVQARLRVADIEPSLRSDTADSIYTTAEYNSDEDEEDVTDSFPLPPGSEGSAHSGHSS</sequence>
<feature type="compositionally biased region" description="Low complexity" evidence="5">
    <location>
        <begin position="448"/>
        <end position="459"/>
    </location>
</feature>
<evidence type="ECO:0000256" key="4">
    <source>
        <dbReference type="ARBA" id="ARBA00023136"/>
    </source>
</evidence>
<keyword evidence="4 6" id="KW-0472">Membrane</keyword>
<evidence type="ECO:0000256" key="3">
    <source>
        <dbReference type="ARBA" id="ARBA00022989"/>
    </source>
</evidence>
<feature type="transmembrane region" description="Helical" evidence="6">
    <location>
        <begin position="99"/>
        <end position="121"/>
    </location>
</feature>
<evidence type="ECO:0000313" key="7">
    <source>
        <dbReference type="EMBL" id="KIK63153.1"/>
    </source>
</evidence>
<dbReference type="HOGENOM" id="CLU_598597_0_0_1"/>
<keyword evidence="8" id="KW-1185">Reference proteome</keyword>
<gene>
    <name evidence="7" type="ORF">GYMLUDRAFT_483041</name>
</gene>
<evidence type="ECO:0000256" key="2">
    <source>
        <dbReference type="ARBA" id="ARBA00022692"/>
    </source>
</evidence>
<dbReference type="EMBL" id="KN834765">
    <property type="protein sequence ID" value="KIK63153.1"/>
    <property type="molecule type" value="Genomic_DNA"/>
</dbReference>
<keyword evidence="2 6" id="KW-0812">Transmembrane</keyword>
<evidence type="ECO:0000313" key="8">
    <source>
        <dbReference type="Proteomes" id="UP000053593"/>
    </source>
</evidence>
<dbReference type="Proteomes" id="UP000053593">
    <property type="component" value="Unassembled WGS sequence"/>
</dbReference>
<feature type="compositionally biased region" description="Low complexity" evidence="5">
    <location>
        <begin position="372"/>
        <end position="383"/>
    </location>
</feature>
<protein>
    <submittedName>
        <fullName evidence="7">Uncharacterized protein</fullName>
    </submittedName>
</protein>
<feature type="compositionally biased region" description="Basic and acidic residues" evidence="5">
    <location>
        <begin position="411"/>
        <end position="420"/>
    </location>
</feature>
<feature type="compositionally biased region" description="Polar residues" evidence="5">
    <location>
        <begin position="362"/>
        <end position="371"/>
    </location>
</feature>
<feature type="compositionally biased region" description="Acidic residues" evidence="5">
    <location>
        <begin position="431"/>
        <end position="440"/>
    </location>
</feature>
<feature type="region of interest" description="Disordered" evidence="5">
    <location>
        <begin position="322"/>
        <end position="383"/>
    </location>
</feature>
<comment type="subcellular location">
    <subcellularLocation>
        <location evidence="1">Membrane</location>
        <topology evidence="1">Single-pass membrane protein</topology>
    </subcellularLocation>
</comment>
<dbReference type="PANTHER" id="PTHR15549:SF30">
    <property type="entry name" value="MID2 DOMAIN-CONTAINING PROTEIN"/>
    <property type="match status" value="1"/>
</dbReference>
<organism evidence="7 8">
    <name type="scientific">Collybiopsis luxurians FD-317 M1</name>
    <dbReference type="NCBI Taxonomy" id="944289"/>
    <lineage>
        <taxon>Eukaryota</taxon>
        <taxon>Fungi</taxon>
        <taxon>Dikarya</taxon>
        <taxon>Basidiomycota</taxon>
        <taxon>Agaricomycotina</taxon>
        <taxon>Agaricomycetes</taxon>
        <taxon>Agaricomycetidae</taxon>
        <taxon>Agaricales</taxon>
        <taxon>Marasmiineae</taxon>
        <taxon>Omphalotaceae</taxon>
        <taxon>Collybiopsis</taxon>
        <taxon>Collybiopsis luxurians</taxon>
    </lineage>
</organism>
<evidence type="ECO:0000256" key="1">
    <source>
        <dbReference type="ARBA" id="ARBA00004167"/>
    </source>
</evidence>
<feature type="region of interest" description="Disordered" evidence="5">
    <location>
        <begin position="411"/>
        <end position="459"/>
    </location>
</feature>
<dbReference type="GO" id="GO:0016020">
    <property type="term" value="C:membrane"/>
    <property type="evidence" value="ECO:0007669"/>
    <property type="project" value="UniProtKB-SubCell"/>
</dbReference>
<reference evidence="7 8" key="1">
    <citation type="submission" date="2014-04" db="EMBL/GenBank/DDBJ databases">
        <title>Evolutionary Origins and Diversification of the Mycorrhizal Mutualists.</title>
        <authorList>
            <consortium name="DOE Joint Genome Institute"/>
            <consortium name="Mycorrhizal Genomics Consortium"/>
            <person name="Kohler A."/>
            <person name="Kuo A."/>
            <person name="Nagy L.G."/>
            <person name="Floudas D."/>
            <person name="Copeland A."/>
            <person name="Barry K.W."/>
            <person name="Cichocki N."/>
            <person name="Veneault-Fourrey C."/>
            <person name="LaButti K."/>
            <person name="Lindquist E.A."/>
            <person name="Lipzen A."/>
            <person name="Lundell T."/>
            <person name="Morin E."/>
            <person name="Murat C."/>
            <person name="Riley R."/>
            <person name="Ohm R."/>
            <person name="Sun H."/>
            <person name="Tunlid A."/>
            <person name="Henrissat B."/>
            <person name="Grigoriev I.V."/>
            <person name="Hibbett D.S."/>
            <person name="Martin F."/>
        </authorList>
    </citation>
    <scope>NUCLEOTIDE SEQUENCE [LARGE SCALE GENOMIC DNA]</scope>
    <source>
        <strain evidence="7 8">FD-317 M1</strain>
    </source>
</reference>
<feature type="region of interest" description="Disordered" evidence="5">
    <location>
        <begin position="252"/>
        <end position="281"/>
    </location>
</feature>
<feature type="region of interest" description="Disordered" evidence="5">
    <location>
        <begin position="127"/>
        <end position="156"/>
    </location>
</feature>
<accession>A0A0D0D1S7</accession>
<feature type="compositionally biased region" description="Polar residues" evidence="5">
    <location>
        <begin position="421"/>
        <end position="430"/>
    </location>
</feature>
<dbReference type="OrthoDB" id="2670057at2759"/>
<feature type="compositionally biased region" description="Low complexity" evidence="5">
    <location>
        <begin position="252"/>
        <end position="268"/>
    </location>
</feature>
<proteinExistence type="predicted"/>
<evidence type="ECO:0000256" key="6">
    <source>
        <dbReference type="SAM" id="Phobius"/>
    </source>
</evidence>
<dbReference type="AlphaFoldDB" id="A0A0D0D1S7"/>
<evidence type="ECO:0000256" key="5">
    <source>
        <dbReference type="SAM" id="MobiDB-lite"/>
    </source>
</evidence>
<dbReference type="PANTHER" id="PTHR15549">
    <property type="entry name" value="PAIRED IMMUNOGLOBULIN-LIKE TYPE 2 RECEPTOR"/>
    <property type="match status" value="1"/>
</dbReference>
<name>A0A0D0D1S7_9AGAR</name>
<dbReference type="GO" id="GO:0071944">
    <property type="term" value="C:cell periphery"/>
    <property type="evidence" value="ECO:0007669"/>
    <property type="project" value="UniProtKB-ARBA"/>
</dbReference>
<dbReference type="InterPro" id="IPR051694">
    <property type="entry name" value="Immunoregulatory_rcpt-like"/>
</dbReference>
<keyword evidence="3 6" id="KW-1133">Transmembrane helix</keyword>